<feature type="region of interest" description="Disordered" evidence="1">
    <location>
        <begin position="424"/>
        <end position="510"/>
    </location>
</feature>
<keyword evidence="2" id="KW-0812">Transmembrane</keyword>
<evidence type="ECO:0000313" key="4">
    <source>
        <dbReference type="Proteomes" id="UP000182227"/>
    </source>
</evidence>
<dbReference type="Proteomes" id="UP000182227">
    <property type="component" value="Unassembled WGS sequence"/>
</dbReference>
<sequence length="558" mass="60416">MSTPTGNSGSPDASTSKRWEGMTAVAAVASAAAAVIAVVVASLTSNATNQSTALQYELSRKGQIADRFSKAVELLTGGDVGQRLGGIYALEQIAAESEEYQDAVKNELAGFARLNSHRQDEDCPPTGLTQSPDLLAAVRILADQTPLVERPTTAQEDATSTPAADTTERRWDNTAETFIDLAGSCLHGASLQQSRLPYVHLNGADIGESAFDYADLRHASFGASGKNIMNNGSDYVDYLRSIQSGSLNISGASFRNANLKYADLSSIWVKRNCNVLQPSTVWFHGARLNGAIVWQSVIPDADFTGATMDGMQIVASAFVGSKFDSSTRFKNVTVDQWVDFEQADMRGMDLRGITFKNARSGQVWPKINFRDANLYGADLRNVDLSDVDFSGADLREAKFDGIQQLKDSRWDGWTLWPDDVRPTWTPASIPSQLPPRRPTTSPTASAREPSHGEKTPTVPSIPPSAGSPQVVVDNGPGGSVRIEVRPSAPETPNPPPLGRNQPRTANNGDYSSSYSTYYNYFYNGSHYNDSPPPAITQYSNYNSLNYLTNSEALSQRVC</sequence>
<evidence type="ECO:0000313" key="3">
    <source>
        <dbReference type="EMBL" id="CQD08230.1"/>
    </source>
</evidence>
<dbReference type="AlphaFoldDB" id="A0A0U1D6L8"/>
<dbReference type="InterPro" id="IPR001646">
    <property type="entry name" value="5peptide_repeat"/>
</dbReference>
<accession>A0A0U1D6L8</accession>
<feature type="transmembrane region" description="Helical" evidence="2">
    <location>
        <begin position="21"/>
        <end position="43"/>
    </location>
</feature>
<dbReference type="InterPro" id="IPR051082">
    <property type="entry name" value="Pentapeptide-BTB/POZ_domain"/>
</dbReference>
<evidence type="ECO:0000256" key="1">
    <source>
        <dbReference type="SAM" id="MobiDB-lite"/>
    </source>
</evidence>
<dbReference type="EMBL" id="CTEF01000001">
    <property type="protein sequence ID" value="CQD08230.1"/>
    <property type="molecule type" value="Genomic_DNA"/>
</dbReference>
<feature type="compositionally biased region" description="Polar residues" evidence="1">
    <location>
        <begin position="152"/>
        <end position="164"/>
    </location>
</feature>
<gene>
    <name evidence="3" type="ORF">BN970_01590</name>
</gene>
<dbReference type="Gene3D" id="2.160.20.80">
    <property type="entry name" value="E3 ubiquitin-protein ligase SopA"/>
    <property type="match status" value="2"/>
</dbReference>
<feature type="region of interest" description="Disordered" evidence="1">
    <location>
        <begin position="149"/>
        <end position="170"/>
    </location>
</feature>
<keyword evidence="2" id="KW-0472">Membrane</keyword>
<proteinExistence type="predicted"/>
<dbReference type="PANTHER" id="PTHR14136:SF17">
    <property type="entry name" value="BTB_POZ DOMAIN-CONTAINING PROTEIN KCTD9"/>
    <property type="match status" value="1"/>
</dbReference>
<dbReference type="SUPFAM" id="SSF141571">
    <property type="entry name" value="Pentapeptide repeat-like"/>
    <property type="match status" value="1"/>
</dbReference>
<name>A0A0U1D6L8_9MYCO</name>
<dbReference type="PANTHER" id="PTHR14136">
    <property type="entry name" value="BTB_POZ DOMAIN-CONTAINING PROTEIN KCTD9"/>
    <property type="match status" value="1"/>
</dbReference>
<organism evidence="3 4">
    <name type="scientific">Mycolicibacterium conceptionense</name>
    <dbReference type="NCBI Taxonomy" id="451644"/>
    <lineage>
        <taxon>Bacteria</taxon>
        <taxon>Bacillati</taxon>
        <taxon>Actinomycetota</taxon>
        <taxon>Actinomycetes</taxon>
        <taxon>Mycobacteriales</taxon>
        <taxon>Mycobacteriaceae</taxon>
        <taxon>Mycolicibacterium</taxon>
    </lineage>
</organism>
<reference evidence="3 4" key="1">
    <citation type="submission" date="2015-03" db="EMBL/GenBank/DDBJ databases">
        <authorList>
            <person name="Murphy D."/>
        </authorList>
    </citation>
    <scope>NUCLEOTIDE SEQUENCE [LARGE SCALE GENOMIC DNA]</scope>
    <source>
        <strain evidence="3 4">D16</strain>
    </source>
</reference>
<feature type="compositionally biased region" description="Low complexity" evidence="1">
    <location>
        <begin position="438"/>
        <end position="447"/>
    </location>
</feature>
<keyword evidence="2" id="KW-1133">Transmembrane helix</keyword>
<dbReference type="RefSeq" id="WP_133057924.1">
    <property type="nucleotide sequence ID" value="NZ_JACKVA010000035.1"/>
</dbReference>
<dbReference type="Pfam" id="PF00805">
    <property type="entry name" value="Pentapeptide"/>
    <property type="match status" value="2"/>
</dbReference>
<protein>
    <submittedName>
        <fullName evidence="3">Low-complexity protein</fullName>
    </submittedName>
</protein>
<dbReference type="GeneID" id="44299785"/>
<evidence type="ECO:0000256" key="2">
    <source>
        <dbReference type="SAM" id="Phobius"/>
    </source>
</evidence>